<feature type="region of interest" description="Disordered" evidence="12">
    <location>
        <begin position="420"/>
        <end position="454"/>
    </location>
</feature>
<keyword evidence="3 16" id="KW-0645">Protease</keyword>
<feature type="transmembrane region" description="Helical" evidence="13">
    <location>
        <begin position="6"/>
        <end position="28"/>
    </location>
</feature>
<keyword evidence="10" id="KW-0482">Metalloprotease</keyword>
<feature type="transmembrane region" description="Helical" evidence="13">
    <location>
        <begin position="156"/>
        <end position="175"/>
    </location>
</feature>
<dbReference type="CDD" id="cd07343">
    <property type="entry name" value="M48A_Zmpste24p_like"/>
    <property type="match status" value="1"/>
</dbReference>
<evidence type="ECO:0000256" key="10">
    <source>
        <dbReference type="ARBA" id="ARBA00023049"/>
    </source>
</evidence>
<evidence type="ECO:0000256" key="11">
    <source>
        <dbReference type="ARBA" id="ARBA00023136"/>
    </source>
</evidence>
<dbReference type="Pfam" id="PF16491">
    <property type="entry name" value="Peptidase_M48_N"/>
    <property type="match status" value="1"/>
</dbReference>
<accession>A0A485LYX8</accession>
<evidence type="ECO:0000313" key="16">
    <source>
        <dbReference type="EMBL" id="VFU13878.1"/>
    </source>
</evidence>
<keyword evidence="9 13" id="KW-1133">Transmembrane helix</keyword>
<evidence type="ECO:0000259" key="15">
    <source>
        <dbReference type="Pfam" id="PF16491"/>
    </source>
</evidence>
<gene>
    <name evidence="16" type="primary">htpX</name>
    <name evidence="16" type="ORF">SCFA_220095</name>
</gene>
<keyword evidence="11 13" id="KW-0472">Membrane</keyword>
<dbReference type="InterPro" id="IPR001915">
    <property type="entry name" value="Peptidase_M48"/>
</dbReference>
<reference evidence="16" key="1">
    <citation type="submission" date="2019-03" db="EMBL/GenBank/DDBJ databases">
        <authorList>
            <person name="Hao L."/>
        </authorList>
    </citation>
    <scope>NUCLEOTIDE SEQUENCE</scope>
</reference>
<evidence type="ECO:0000256" key="2">
    <source>
        <dbReference type="ARBA" id="ARBA00004477"/>
    </source>
</evidence>
<comment type="cofactor">
    <cofactor evidence="1">
        <name>Zn(2+)</name>
        <dbReference type="ChEBI" id="CHEBI:29105"/>
    </cofactor>
</comment>
<keyword evidence="5" id="KW-0479">Metal-binding</keyword>
<feature type="domain" description="Peptidase M48" evidence="14">
    <location>
        <begin position="215"/>
        <end position="419"/>
    </location>
</feature>
<dbReference type="GO" id="GO:0046872">
    <property type="term" value="F:metal ion binding"/>
    <property type="evidence" value="ECO:0007669"/>
    <property type="project" value="UniProtKB-KW"/>
</dbReference>
<evidence type="ECO:0000256" key="12">
    <source>
        <dbReference type="SAM" id="MobiDB-lite"/>
    </source>
</evidence>
<dbReference type="FunFam" id="3.30.2010.10:FF:000002">
    <property type="entry name" value="CAAX prenyl protease"/>
    <property type="match status" value="1"/>
</dbReference>
<dbReference type="InterPro" id="IPR027057">
    <property type="entry name" value="CAXX_Prtase_1"/>
</dbReference>
<dbReference type="GO" id="GO:0071586">
    <property type="term" value="P:CAAX-box protein processing"/>
    <property type="evidence" value="ECO:0007669"/>
    <property type="project" value="InterPro"/>
</dbReference>
<feature type="transmembrane region" description="Helical" evidence="13">
    <location>
        <begin position="181"/>
        <end position="200"/>
    </location>
</feature>
<evidence type="ECO:0000256" key="4">
    <source>
        <dbReference type="ARBA" id="ARBA00022692"/>
    </source>
</evidence>
<evidence type="ECO:0000256" key="1">
    <source>
        <dbReference type="ARBA" id="ARBA00001947"/>
    </source>
</evidence>
<evidence type="ECO:0000256" key="9">
    <source>
        <dbReference type="ARBA" id="ARBA00022989"/>
    </source>
</evidence>
<dbReference type="Pfam" id="PF01435">
    <property type="entry name" value="Peptidase_M48"/>
    <property type="match status" value="1"/>
</dbReference>
<keyword evidence="6 16" id="KW-0378">Hydrolase</keyword>
<dbReference type="Gene3D" id="3.30.2010.10">
    <property type="entry name" value="Metalloproteases ('zincins'), catalytic domain"/>
    <property type="match status" value="1"/>
</dbReference>
<sequence length="454" mass="51030">MNTGAELNYLLVLFLILSVLTASVRLGLHILNISHLRSEGRKVPQEFAGAIDADTLKEMRDYSTATGRLEAVRHLFFDLFLPLLVISGLLPWLAGVISSWGLSFVLSGIIFLFAGYLLLGILEIPFDLYQTFGVEKRFSFSTISWATWTADLVKSVLISALVLGILLAAVLGLIRSFPDTWWLWSWLFLIAFQVLVSWLYPVVIAPVFNRFEPVEDQDLARSIASMAERAGFRVRGIYTMDAVKRSRHSNAYFTGIGKTKRIVLFDTLLNDHTRQEILAILAHELGHWKKGHIIKQMLLSAAISLLALYGAHLALQQEILYRTFGFDSPVIYAGLFILAVFLRPAAFFLSPVRAMISRRFERQSDDFSSAMMGDSKALIESLKRLASRNLTNLYPHPVYAWFFYSHPPVLERIRRLKNREEMHERSHTGGLSPGSAPLPGHARAPGKEAGEGLP</sequence>
<comment type="subcellular location">
    <subcellularLocation>
        <location evidence="2">Endoplasmic reticulum membrane</location>
        <topology evidence="2">Multi-pass membrane protein</topology>
    </subcellularLocation>
</comment>
<name>A0A485LYX8_9ZZZZ</name>
<dbReference type="EC" id="3.4.24.-" evidence="16"/>
<dbReference type="EMBL" id="CAADRM010000084">
    <property type="protein sequence ID" value="VFU13878.1"/>
    <property type="molecule type" value="Genomic_DNA"/>
</dbReference>
<protein>
    <submittedName>
        <fullName evidence="16">Protease HtpX</fullName>
        <ecNumber evidence="16">3.4.24.-</ecNumber>
    </submittedName>
</protein>
<dbReference type="InterPro" id="IPR032456">
    <property type="entry name" value="Peptidase_M48_N"/>
</dbReference>
<keyword evidence="4 13" id="KW-0812">Transmembrane</keyword>
<feature type="compositionally biased region" description="Basic and acidic residues" evidence="12">
    <location>
        <begin position="445"/>
        <end position="454"/>
    </location>
</feature>
<feature type="transmembrane region" description="Helical" evidence="13">
    <location>
        <begin position="297"/>
        <end position="315"/>
    </location>
</feature>
<evidence type="ECO:0000256" key="13">
    <source>
        <dbReference type="SAM" id="Phobius"/>
    </source>
</evidence>
<evidence type="ECO:0000256" key="3">
    <source>
        <dbReference type="ARBA" id="ARBA00022670"/>
    </source>
</evidence>
<evidence type="ECO:0000256" key="8">
    <source>
        <dbReference type="ARBA" id="ARBA00022833"/>
    </source>
</evidence>
<dbReference type="PANTHER" id="PTHR10120">
    <property type="entry name" value="CAAX PRENYL PROTEASE 1"/>
    <property type="match status" value="1"/>
</dbReference>
<dbReference type="GO" id="GO:0004222">
    <property type="term" value="F:metalloendopeptidase activity"/>
    <property type="evidence" value="ECO:0007669"/>
    <property type="project" value="InterPro"/>
</dbReference>
<organism evidence="16">
    <name type="scientific">anaerobic digester metagenome</name>
    <dbReference type="NCBI Taxonomy" id="1263854"/>
    <lineage>
        <taxon>unclassified sequences</taxon>
        <taxon>metagenomes</taxon>
        <taxon>ecological metagenomes</taxon>
    </lineage>
</organism>
<keyword evidence="8" id="KW-0862">Zinc</keyword>
<feature type="domain" description="CAAX prenyl protease 1 N-terminal" evidence="15">
    <location>
        <begin position="33"/>
        <end position="210"/>
    </location>
</feature>
<feature type="compositionally biased region" description="Low complexity" evidence="12">
    <location>
        <begin position="429"/>
        <end position="440"/>
    </location>
</feature>
<evidence type="ECO:0000256" key="5">
    <source>
        <dbReference type="ARBA" id="ARBA00022723"/>
    </source>
</evidence>
<feature type="transmembrane region" description="Helical" evidence="13">
    <location>
        <begin position="100"/>
        <end position="122"/>
    </location>
</feature>
<evidence type="ECO:0000256" key="6">
    <source>
        <dbReference type="ARBA" id="ARBA00022801"/>
    </source>
</evidence>
<dbReference type="AlphaFoldDB" id="A0A485LYX8"/>
<feature type="transmembrane region" description="Helical" evidence="13">
    <location>
        <begin position="330"/>
        <end position="349"/>
    </location>
</feature>
<dbReference type="GO" id="GO:0005789">
    <property type="term" value="C:endoplasmic reticulum membrane"/>
    <property type="evidence" value="ECO:0007669"/>
    <property type="project" value="UniProtKB-SubCell"/>
</dbReference>
<evidence type="ECO:0000256" key="7">
    <source>
        <dbReference type="ARBA" id="ARBA00022824"/>
    </source>
</evidence>
<proteinExistence type="predicted"/>
<feature type="transmembrane region" description="Helical" evidence="13">
    <location>
        <begin position="75"/>
        <end position="94"/>
    </location>
</feature>
<keyword evidence="7" id="KW-0256">Endoplasmic reticulum</keyword>
<evidence type="ECO:0000259" key="14">
    <source>
        <dbReference type="Pfam" id="PF01435"/>
    </source>
</evidence>